<evidence type="ECO:0000259" key="1">
    <source>
        <dbReference type="Pfam" id="PF09356"/>
    </source>
</evidence>
<feature type="domain" description="Bacteriophage phiJL001 Gp84 C-terminal" evidence="1">
    <location>
        <begin position="194"/>
        <end position="275"/>
    </location>
</feature>
<protein>
    <recommendedName>
        <fullName evidence="1">Bacteriophage phiJL001 Gp84 C-terminal domain-containing protein</fullName>
    </recommendedName>
</protein>
<dbReference type="InterPro" id="IPR018964">
    <property type="entry name" value="Phage_phiJL001_Gp84_C"/>
</dbReference>
<comment type="caution">
    <text evidence="2">The sequence shown here is derived from an EMBL/GenBank/DDBJ whole genome shotgun (WGS) entry which is preliminary data.</text>
</comment>
<sequence length="298" mass="30779">MRDLSPALAARLASGATTLCQCWSLARRDGLVLGFTDHDRDLAFGGLTYAARSGLAAAEASRELGFAVSGGDVAGALTALGITEADIAAGLYDGAGVETWLVDWREPEARLLLDIATLGEIRRAGGAFVAELRGLMERLDAERGRSFRATCDAEFGDRRCGLDLAPFRGTGRVLGEPERGSLAVALAGSFAPAHFSGGRLAWTAGANAGLTADIRTHAADPAGTRLDLREAPARPVAPGDAFALTPGCDKRLATCAGRYANAANFRGFPHLPGNDFVLRQAGPGAGAVLDGGSLFRAG</sequence>
<evidence type="ECO:0000313" key="2">
    <source>
        <dbReference type="EMBL" id="GLS65735.1"/>
    </source>
</evidence>
<proteinExistence type="predicted"/>
<dbReference type="RefSeq" id="WP_238179824.1">
    <property type="nucleotide sequence ID" value="NZ_BPQW01000155.1"/>
</dbReference>
<dbReference type="NCBIfam" id="TIGR02218">
    <property type="entry name" value="phg_TIGR02218"/>
    <property type="match status" value="1"/>
</dbReference>
<gene>
    <name evidence="2" type="ORF">GCM10007888_41170</name>
</gene>
<evidence type="ECO:0000313" key="3">
    <source>
        <dbReference type="Proteomes" id="UP001156856"/>
    </source>
</evidence>
<dbReference type="EMBL" id="BSPK01000077">
    <property type="protein sequence ID" value="GLS65735.1"/>
    <property type="molecule type" value="Genomic_DNA"/>
</dbReference>
<dbReference type="InterPro" id="IPR011928">
    <property type="entry name" value="Phage_phiJL001_Gp84"/>
</dbReference>
<accession>A0ABQ6DNR8</accession>
<name>A0ABQ6DNR8_9HYPH</name>
<dbReference type="Pfam" id="PF09931">
    <property type="entry name" value="Phage_phiJL001_Gp84_N"/>
    <property type="match status" value="1"/>
</dbReference>
<keyword evidence="3" id="KW-1185">Reference proteome</keyword>
<reference evidence="3" key="1">
    <citation type="journal article" date="2019" name="Int. J. Syst. Evol. Microbiol.">
        <title>The Global Catalogue of Microorganisms (GCM) 10K type strain sequencing project: providing services to taxonomists for standard genome sequencing and annotation.</title>
        <authorList>
            <consortium name="The Broad Institute Genomics Platform"/>
            <consortium name="The Broad Institute Genome Sequencing Center for Infectious Disease"/>
            <person name="Wu L."/>
            <person name="Ma J."/>
        </authorList>
    </citation>
    <scope>NUCLEOTIDE SEQUENCE [LARGE SCALE GENOMIC DNA]</scope>
    <source>
        <strain evidence="3">NBRC 107715</strain>
    </source>
</reference>
<dbReference type="Pfam" id="PF09356">
    <property type="entry name" value="Phage_BR0599"/>
    <property type="match status" value="1"/>
</dbReference>
<dbReference type="Proteomes" id="UP001156856">
    <property type="component" value="Unassembled WGS sequence"/>
</dbReference>
<organism evidence="2 3">
    <name type="scientific">Methylobacterium oxalidis</name>
    <dbReference type="NCBI Taxonomy" id="944322"/>
    <lineage>
        <taxon>Bacteria</taxon>
        <taxon>Pseudomonadati</taxon>
        <taxon>Pseudomonadota</taxon>
        <taxon>Alphaproteobacteria</taxon>
        <taxon>Hyphomicrobiales</taxon>
        <taxon>Methylobacteriaceae</taxon>
        <taxon>Methylobacterium</taxon>
    </lineage>
</organism>